<dbReference type="Gene3D" id="1.20.58.2170">
    <property type="match status" value="1"/>
</dbReference>
<feature type="compositionally biased region" description="Basic and acidic residues" evidence="11">
    <location>
        <begin position="918"/>
        <end position="929"/>
    </location>
</feature>
<evidence type="ECO:0000256" key="11">
    <source>
        <dbReference type="SAM" id="MobiDB-lite"/>
    </source>
</evidence>
<evidence type="ECO:0000259" key="12">
    <source>
        <dbReference type="Pfam" id="PF20920"/>
    </source>
</evidence>
<feature type="region of interest" description="Disordered" evidence="11">
    <location>
        <begin position="181"/>
        <end position="218"/>
    </location>
</feature>
<keyword evidence="6" id="KW-0053">Apoptosis</keyword>
<gene>
    <name evidence="14" type="primary">Daxx</name>
</gene>
<evidence type="ECO:0000256" key="2">
    <source>
        <dbReference type="ARBA" id="ARBA00004286"/>
    </source>
</evidence>
<feature type="compositionally biased region" description="Low complexity" evidence="11">
    <location>
        <begin position="188"/>
        <end position="205"/>
    </location>
</feature>
<keyword evidence="5" id="KW-0963">Cytoplasm</keyword>
<evidence type="ECO:0000256" key="4">
    <source>
        <dbReference type="ARBA" id="ARBA00022454"/>
    </source>
</evidence>
<feature type="region of interest" description="Disordered" evidence="11">
    <location>
        <begin position="1309"/>
        <end position="1334"/>
    </location>
</feature>
<reference evidence="13" key="1">
    <citation type="submission" date="2025-05" db="UniProtKB">
        <authorList>
            <consortium name="RefSeq"/>
        </authorList>
    </citation>
    <scope>NUCLEOTIDE SEQUENCE [LARGE SCALE GENOMIC DNA]</scope>
    <source>
        <strain evidence="13">14028-0561.14</strain>
    </source>
</reference>
<dbReference type="PANTHER" id="PTHR12766">
    <property type="entry name" value="DEATH DOMAIN-ASSOCIATED PROTEIN 6 DAXX"/>
    <property type="match status" value="1"/>
</dbReference>
<dbReference type="Pfam" id="PF20920">
    <property type="entry name" value="DAXX_hist_bd"/>
    <property type="match status" value="1"/>
</dbReference>
<keyword evidence="4" id="KW-0158">Chromosome</keyword>
<evidence type="ECO:0000256" key="1">
    <source>
        <dbReference type="ARBA" id="ARBA00004123"/>
    </source>
</evidence>
<organism evidence="13 14">
    <name type="scientific">Drosophila kikkawai</name>
    <name type="common">Fruit fly</name>
    <dbReference type="NCBI Taxonomy" id="30033"/>
    <lineage>
        <taxon>Eukaryota</taxon>
        <taxon>Metazoa</taxon>
        <taxon>Ecdysozoa</taxon>
        <taxon>Arthropoda</taxon>
        <taxon>Hexapoda</taxon>
        <taxon>Insecta</taxon>
        <taxon>Pterygota</taxon>
        <taxon>Neoptera</taxon>
        <taxon>Endopterygota</taxon>
        <taxon>Diptera</taxon>
        <taxon>Brachycera</taxon>
        <taxon>Muscomorpha</taxon>
        <taxon>Ephydroidea</taxon>
        <taxon>Drosophilidae</taxon>
        <taxon>Drosophila</taxon>
        <taxon>Sophophora</taxon>
    </lineage>
</organism>
<dbReference type="CDD" id="cd13150">
    <property type="entry name" value="DAXX_histone_binding"/>
    <property type="match status" value="1"/>
</dbReference>
<feature type="compositionally biased region" description="Acidic residues" evidence="11">
    <location>
        <begin position="939"/>
        <end position="952"/>
    </location>
</feature>
<feature type="compositionally biased region" description="Low complexity" evidence="11">
    <location>
        <begin position="774"/>
        <end position="788"/>
    </location>
</feature>
<dbReference type="OrthoDB" id="7492809at2759"/>
<keyword evidence="9" id="KW-0539">Nucleus</keyword>
<dbReference type="InterPro" id="IPR038298">
    <property type="entry name" value="Daxx_N_sf"/>
</dbReference>
<proteinExistence type="predicted"/>
<dbReference type="InterPro" id="IPR046378">
    <property type="entry name" value="DAXX_histone-bd"/>
</dbReference>
<feature type="coiled-coil region" evidence="10">
    <location>
        <begin position="1152"/>
        <end position="1182"/>
    </location>
</feature>
<feature type="region of interest" description="Disordered" evidence="11">
    <location>
        <begin position="316"/>
        <end position="348"/>
    </location>
</feature>
<feature type="compositionally biased region" description="Basic and acidic residues" evidence="11">
    <location>
        <begin position="741"/>
        <end position="757"/>
    </location>
</feature>
<feature type="compositionally biased region" description="Basic and acidic residues" evidence="11">
    <location>
        <begin position="791"/>
        <end position="809"/>
    </location>
</feature>
<sequence length="1334" mass="147391">MSASVVCVLSSDSEEESPPGAKRRRLEDPLRAVASVRQSLPAKLVNIPKASLGAGAVTSYLPPLTCVPTDPLQSMHIPSGITVTKHQKNNTTTNGNITITFTENNNNNNNTHSFNNNVKAKQMKMGAAQKVAWSMSNKAPSPNALIATVPSHQVKVTPNPQYRVTPIGKVTNPPPSVLVPKAMPAKTQPPVGLGQQQPNQQQQKPIMPSSGKAKAPMGMLQQIQHHQKVLAGQLQPQQQQQKGLVAQVQQKASVGQQQQQKTLGVQLQQQKPVQLAQQQKTGVGAQYQQQPKSIMGQQQQKTIQVQVNQQQPAPKVSQVQIQQQKQPTSKARGQQQNQQVPKAIQVAPKPSVVQPNRLSLEQLQQQQQYRAYLGQLQQQQQRAPIVQVQPQQQQQLPQNLIVGQVQGQPLVPLAQQHKKLQQKPLPAASNQQKTQMVQQLQRALMDPQNSNKPQSPFLPNASLPIVNQITHKSMTIQKLPMVQPTTTPKVTSKAPPKQIIHQQTPPPAHLVQKVTPPPPGMLPTSAAFPQKINPPIVRPTTVAKITPVPPNTRAANIQIRPQASGSITASPTGLSAARTLPFRSTNHKPVTPPLASTHLQGFTTSAAPPQRLLATPPHCAAALNEPLLLNLPPTTSITPQLTPTTTPPPAAISAAVQHQQLAKAAAFKLNSLPGASISPVTRPGGTKRIQPITVLKKSDDEWQRHMFEQQKLEQRQREQLEAKTTPTIVLVESPPTTPPTEKVDTESKTGSTEEKQQPNKTIPGDKKRKTPPKSISVDPVIVDLVDLPDSPPDKRKSLAKVAPKEKSKEASQPARAPFTAEYSALIKLCLEVEKTSEMQRLLQSKLTKHYYSVHESFVMSRGFRKTVQMAIMRIKNEPEIMYVHLKNVMDELKARQVARIRERPPSSARNSPTPRSSTPKERNIQDEQRVQTPVRAEEQEAEEEVEELESEPDSPTVDKRLAERIRKLNHALATIKKRIEMLEEADVDWNDDDSSYLQVERYKKRACQIYEKICDLTGESKSARRQLKQAIIFKDSAYPDFNRTLSAFVNRMQEFPDYHDVLQLLEHCNKEKELGLANFEMKRIAHDAFDKVGQLLQARRKTDLYETVTHFTSNIKDPAASDPELMAKLQENNKKATKISDVLEKFAREQDLNTEERQARLKQKQEKAAEEAAKLAALAEDDDKPCTSAQAAAKAAAVAALMNGSAKGHQKEAGSSKDNDDNPEESEDETETEDEEDDVDAFVDNFKVNGEVSDVDSEAEVEVVPPAPANEDVIDVTRTETAAEKDVEEPPNGKLKIISVSSLNANFVHEQNPSSKPSEKPVIEAEIIISDEEL</sequence>
<feature type="compositionally biased region" description="Basic and acidic residues" evidence="11">
    <location>
        <begin position="712"/>
        <end position="721"/>
    </location>
</feature>
<dbReference type="GO" id="GO:0006355">
    <property type="term" value="P:regulation of DNA-templated transcription"/>
    <property type="evidence" value="ECO:0007669"/>
    <property type="project" value="UniProtKB-ARBA"/>
</dbReference>
<keyword evidence="7 10" id="KW-0175">Coiled coil</keyword>
<evidence type="ECO:0000256" key="9">
    <source>
        <dbReference type="ARBA" id="ARBA00023242"/>
    </source>
</evidence>
<dbReference type="FunFam" id="1.20.58.2170:FF:000001">
    <property type="entry name" value="Death domain-associated protein 6"/>
    <property type="match status" value="1"/>
</dbReference>
<dbReference type="GO" id="GO:0006915">
    <property type="term" value="P:apoptotic process"/>
    <property type="evidence" value="ECO:0007669"/>
    <property type="project" value="UniProtKB-KW"/>
</dbReference>
<evidence type="ECO:0000313" key="14">
    <source>
        <dbReference type="RefSeq" id="XP_017033794.1"/>
    </source>
</evidence>
<name>A0A6P4JG62_DROKI</name>
<dbReference type="GO" id="GO:0005737">
    <property type="term" value="C:cytoplasm"/>
    <property type="evidence" value="ECO:0007669"/>
    <property type="project" value="UniProtKB-SubCell"/>
</dbReference>
<feature type="compositionally biased region" description="Acidic residues" evidence="11">
    <location>
        <begin position="1221"/>
        <end position="1241"/>
    </location>
</feature>
<comment type="subcellular location">
    <subcellularLocation>
        <location evidence="2">Chromosome</location>
    </subcellularLocation>
    <subcellularLocation>
        <location evidence="3">Cytoplasm</location>
    </subcellularLocation>
    <subcellularLocation>
        <location evidence="1">Nucleus</location>
    </subcellularLocation>
</comment>
<feature type="domain" description="Daxx histone-binding" evidence="12">
    <location>
        <begin position="1067"/>
        <end position="1147"/>
    </location>
</feature>
<dbReference type="GO" id="GO:0005694">
    <property type="term" value="C:chromosome"/>
    <property type="evidence" value="ECO:0007669"/>
    <property type="project" value="UniProtKB-SubCell"/>
</dbReference>
<dbReference type="Gene3D" id="1.10.8.810">
    <property type="entry name" value="Daxx helical bundle domain"/>
    <property type="match status" value="1"/>
</dbReference>
<protein>
    <submittedName>
        <fullName evidence="14">Daxx-like protein</fullName>
    </submittedName>
</protein>
<feature type="region of interest" description="Disordered" evidence="11">
    <location>
        <begin position="1"/>
        <end position="26"/>
    </location>
</feature>
<feature type="region of interest" description="Disordered" evidence="11">
    <location>
        <begin position="1205"/>
        <end position="1272"/>
    </location>
</feature>
<feature type="compositionally biased region" description="Polar residues" evidence="11">
    <location>
        <begin position="327"/>
        <end position="340"/>
    </location>
</feature>
<feature type="compositionally biased region" description="Low complexity" evidence="11">
    <location>
        <begin position="316"/>
        <end position="326"/>
    </location>
</feature>
<keyword evidence="8" id="KW-0143">Chaperone</keyword>
<dbReference type="GO" id="GO:0005634">
    <property type="term" value="C:nucleus"/>
    <property type="evidence" value="ECO:0007669"/>
    <property type="project" value="UniProtKB-SubCell"/>
</dbReference>
<dbReference type="Proteomes" id="UP001652661">
    <property type="component" value="Chromosome 2L"/>
</dbReference>
<dbReference type="GO" id="GO:0042393">
    <property type="term" value="F:histone binding"/>
    <property type="evidence" value="ECO:0007669"/>
    <property type="project" value="InterPro"/>
</dbReference>
<evidence type="ECO:0000256" key="6">
    <source>
        <dbReference type="ARBA" id="ARBA00022703"/>
    </source>
</evidence>
<dbReference type="RefSeq" id="XP_017033794.1">
    <property type="nucleotide sequence ID" value="XM_017178305.3"/>
</dbReference>
<accession>A0A6P4JG62</accession>
<evidence type="ECO:0000313" key="13">
    <source>
        <dbReference type="Proteomes" id="UP001652661"/>
    </source>
</evidence>
<evidence type="ECO:0000256" key="5">
    <source>
        <dbReference type="ARBA" id="ARBA00022490"/>
    </source>
</evidence>
<evidence type="ECO:0000256" key="7">
    <source>
        <dbReference type="ARBA" id="ARBA00023054"/>
    </source>
</evidence>
<feature type="compositionally biased region" description="Polar residues" evidence="11">
    <location>
        <begin position="907"/>
        <end position="917"/>
    </location>
</feature>
<dbReference type="GO" id="GO:0003712">
    <property type="term" value="F:transcription coregulator activity"/>
    <property type="evidence" value="ECO:0007669"/>
    <property type="project" value="TreeGrafter"/>
</dbReference>
<keyword evidence="13" id="KW-1185">Reference proteome</keyword>
<evidence type="ECO:0000256" key="10">
    <source>
        <dbReference type="SAM" id="Coils"/>
    </source>
</evidence>
<dbReference type="OMA" id="QIPKVFV"/>
<feature type="region of interest" description="Disordered" evidence="11">
    <location>
        <begin position="898"/>
        <end position="956"/>
    </location>
</feature>
<feature type="region of interest" description="Disordered" evidence="11">
    <location>
        <begin position="712"/>
        <end position="816"/>
    </location>
</feature>
<feature type="compositionally biased region" description="Basic and acidic residues" evidence="11">
    <location>
        <begin position="1209"/>
        <end position="1220"/>
    </location>
</feature>
<dbReference type="InterPro" id="IPR046426">
    <property type="entry name" value="DAXX_histone-bd_sf"/>
</dbReference>
<dbReference type="PANTHER" id="PTHR12766:SF7">
    <property type="entry name" value="DEATH DOMAIN-ASSOCIATED PROTEIN 6"/>
    <property type="match status" value="1"/>
</dbReference>
<evidence type="ECO:0000256" key="3">
    <source>
        <dbReference type="ARBA" id="ARBA00004496"/>
    </source>
</evidence>
<evidence type="ECO:0000256" key="8">
    <source>
        <dbReference type="ARBA" id="ARBA00023186"/>
    </source>
</evidence>
<reference evidence="14" key="2">
    <citation type="submission" date="2025-08" db="UniProtKB">
        <authorList>
            <consortium name="RefSeq"/>
        </authorList>
    </citation>
    <scope>IDENTIFICATION</scope>
    <source>
        <strain evidence="14">14028-0561.14</strain>
        <tissue evidence="14">Whole fly</tissue>
    </source>
</reference>